<comment type="caution">
    <text evidence="3">The sequence shown here is derived from an EMBL/GenBank/DDBJ whole genome shotgun (WGS) entry which is preliminary data.</text>
</comment>
<feature type="compositionally biased region" description="Low complexity" evidence="1">
    <location>
        <begin position="299"/>
        <end position="314"/>
    </location>
</feature>
<dbReference type="PANTHER" id="PTHR28072:SF1">
    <property type="entry name" value="CRUCIFORM CUTTING ENDONUCLEASE 1, MITOCHONDRIAL-RELATED"/>
    <property type="match status" value="1"/>
</dbReference>
<feature type="region of interest" description="Disordered" evidence="1">
    <location>
        <begin position="328"/>
        <end position="368"/>
    </location>
</feature>
<evidence type="ECO:0000256" key="1">
    <source>
        <dbReference type="SAM" id="MobiDB-lite"/>
    </source>
</evidence>
<dbReference type="GO" id="GO:0000403">
    <property type="term" value="F:Y-form DNA binding"/>
    <property type="evidence" value="ECO:0007669"/>
    <property type="project" value="TreeGrafter"/>
</dbReference>
<accession>A0A162YIK4</accession>
<dbReference type="InterPro" id="IPR015242">
    <property type="entry name" value="Ydc2_cat"/>
</dbReference>
<reference evidence="3 4" key="1">
    <citation type="journal article" date="2016" name="Sci. Rep.">
        <title>Draft genome sequencing and secretome analysis of fungal phytopathogen Ascochyta rabiei provides insight into the necrotrophic effector repertoire.</title>
        <authorList>
            <person name="Verma S."/>
            <person name="Gazara R.K."/>
            <person name="Nizam S."/>
            <person name="Parween S."/>
            <person name="Chattopadhyay D."/>
            <person name="Verma P.K."/>
        </authorList>
    </citation>
    <scope>NUCLEOTIDE SEQUENCE [LARGE SCALE GENOMIC DNA]</scope>
    <source>
        <strain evidence="3 4">ArDII</strain>
    </source>
</reference>
<feature type="compositionally biased region" description="Polar residues" evidence="1">
    <location>
        <begin position="251"/>
        <end position="262"/>
    </location>
</feature>
<dbReference type="InterPro" id="IPR036397">
    <property type="entry name" value="RNaseH_sf"/>
</dbReference>
<organism evidence="3 4">
    <name type="scientific">Didymella rabiei</name>
    <name type="common">Chickpea ascochyta blight fungus</name>
    <name type="synonym">Mycosphaerella rabiei</name>
    <dbReference type="NCBI Taxonomy" id="5454"/>
    <lineage>
        <taxon>Eukaryota</taxon>
        <taxon>Fungi</taxon>
        <taxon>Dikarya</taxon>
        <taxon>Ascomycota</taxon>
        <taxon>Pezizomycotina</taxon>
        <taxon>Dothideomycetes</taxon>
        <taxon>Pleosporomycetidae</taxon>
        <taxon>Pleosporales</taxon>
        <taxon>Pleosporineae</taxon>
        <taxon>Didymellaceae</taxon>
        <taxon>Ascochyta</taxon>
    </lineage>
</organism>
<evidence type="ECO:0000313" key="4">
    <source>
        <dbReference type="Proteomes" id="UP000076837"/>
    </source>
</evidence>
<dbReference type="CDD" id="cd16963">
    <property type="entry name" value="CCE1"/>
    <property type="match status" value="1"/>
</dbReference>
<protein>
    <submittedName>
        <fullName evidence="3">Nucleic acid binding</fullName>
    </submittedName>
</protein>
<dbReference type="PANTHER" id="PTHR28072">
    <property type="entry name" value="CRUCIFORM CUTTING ENDONUCLEASE 1, MITOCHONDRIAL-RELATED"/>
    <property type="match status" value="1"/>
</dbReference>
<dbReference type="EMBL" id="JYNV01000286">
    <property type="protein sequence ID" value="KZM20067.1"/>
    <property type="molecule type" value="Genomic_DNA"/>
</dbReference>
<dbReference type="Pfam" id="PF09159">
    <property type="entry name" value="Ydc2-catalyt"/>
    <property type="match status" value="1"/>
</dbReference>
<dbReference type="GO" id="GO:0070336">
    <property type="term" value="F:flap-structured DNA binding"/>
    <property type="evidence" value="ECO:0007669"/>
    <property type="project" value="TreeGrafter"/>
</dbReference>
<dbReference type="AlphaFoldDB" id="A0A162YIK4"/>
<proteinExistence type="predicted"/>
<dbReference type="STRING" id="5454.A0A162YIK4"/>
<evidence type="ECO:0000313" key="3">
    <source>
        <dbReference type="EMBL" id="KZM20067.1"/>
    </source>
</evidence>
<dbReference type="Proteomes" id="UP000076837">
    <property type="component" value="Unassembled WGS sequence"/>
</dbReference>
<sequence length="440" mass="48291">MVHKKPAVTAKVLQALLIRIGSASSGTKSTLLARFQRKIQQPGVFHRPSEGGKQPRKPWNRKLRVMSIDMGIKNLAFCDAEVTYSATESASEPNLGATMNILRWKKIDLVGSAYNNKGHLLPEKGQEVMESTEDDADPYSPSVLSKTAHRLITEEVLSTSPDIILIEKQRWRSGGGSAVQQWTVRVNTLEAMLWAILETLKAAPPHQGTNAAKPKHDYNVYAIDPKRVGQYWLSGHARALRERRNEATPAPNASTPQSPPSQDKSRDKARTTTRPNKKQPSRARAEKAAKINILRSWLSPPTMSTEPSTPSLTPRIGLAISPAAQPTLDALLPPCSQSTAPPLRRQRKRTTKTEETERPATAGEAEEAQLADVVPAAAERKKLDDVTDCFLQAAAWVAWEVNRVQLRAVGDRGALESSSGEVRVGDEDWIVRAVEGVGEV</sequence>
<feature type="domain" description="Mitochondrial resolvase Ydc2 catalytic" evidence="2">
    <location>
        <begin position="65"/>
        <end position="405"/>
    </location>
</feature>
<dbReference type="InterPro" id="IPR012337">
    <property type="entry name" value="RNaseH-like_sf"/>
</dbReference>
<dbReference type="GO" id="GO:0000402">
    <property type="term" value="F:crossed form four-way junction DNA binding"/>
    <property type="evidence" value="ECO:0007669"/>
    <property type="project" value="TreeGrafter"/>
</dbReference>
<keyword evidence="4" id="KW-1185">Reference proteome</keyword>
<evidence type="ECO:0000259" key="2">
    <source>
        <dbReference type="Pfam" id="PF09159"/>
    </source>
</evidence>
<gene>
    <name evidence="3" type="ORF">ST47_g8757</name>
</gene>
<dbReference type="SUPFAM" id="SSF53098">
    <property type="entry name" value="Ribonuclease H-like"/>
    <property type="match status" value="1"/>
</dbReference>
<dbReference type="InterPro" id="IPR039197">
    <property type="entry name" value="Mrs1/Cce1"/>
</dbReference>
<dbReference type="Gene3D" id="3.30.420.10">
    <property type="entry name" value="Ribonuclease H-like superfamily/Ribonuclease H"/>
    <property type="match status" value="1"/>
</dbReference>
<dbReference type="GO" id="GO:0004520">
    <property type="term" value="F:DNA endonuclease activity"/>
    <property type="evidence" value="ECO:0007669"/>
    <property type="project" value="TreeGrafter"/>
</dbReference>
<name>A0A162YIK4_DIDRA</name>
<dbReference type="GO" id="GO:0005739">
    <property type="term" value="C:mitochondrion"/>
    <property type="evidence" value="ECO:0007669"/>
    <property type="project" value="TreeGrafter"/>
</dbReference>
<feature type="region of interest" description="Disordered" evidence="1">
    <location>
        <begin position="244"/>
        <end position="315"/>
    </location>
</feature>